<dbReference type="GeneID" id="99718488"/>
<evidence type="ECO:0000256" key="6">
    <source>
        <dbReference type="ARBA" id="ARBA00049348"/>
    </source>
</evidence>
<keyword evidence="2 8" id="KW-0489">Methyltransferase</keyword>
<gene>
    <name evidence="8" type="ordered locus">G5S_0456</name>
</gene>
<evidence type="ECO:0000256" key="2">
    <source>
        <dbReference type="ARBA" id="ARBA00022603"/>
    </source>
</evidence>
<evidence type="ECO:0000256" key="4">
    <source>
        <dbReference type="ARBA" id="ARBA00022763"/>
    </source>
</evidence>
<dbReference type="PANTHER" id="PTHR10815">
    <property type="entry name" value="METHYLATED-DNA--PROTEIN-CYSTEINE METHYLTRANSFERASE"/>
    <property type="match status" value="1"/>
</dbReference>
<dbReference type="SUPFAM" id="SSF46767">
    <property type="entry name" value="Methylated DNA-protein cysteine methyltransferase, C-terminal domain"/>
    <property type="match status" value="1"/>
</dbReference>
<dbReference type="InterPro" id="IPR014048">
    <property type="entry name" value="MethylDNA_cys_MeTrfase_DNA-bd"/>
</dbReference>
<proteinExistence type="predicted"/>
<keyword evidence="5" id="KW-0234">DNA repair</keyword>
<dbReference type="GO" id="GO:0003908">
    <property type="term" value="F:methylated-DNA-[protein]-cysteine S-methyltransferase activity"/>
    <property type="evidence" value="ECO:0007669"/>
    <property type="project" value="UniProtKB-EC"/>
</dbReference>
<name>A0AA34WHU9_CHLPE</name>
<organism evidence="8 9">
    <name type="scientific">Chlamydia pecorum (strain ATCC VR-628 / DSM 29919 / E58)</name>
    <name type="common">Chlamydophila pecorum</name>
    <dbReference type="NCBI Taxonomy" id="331635"/>
    <lineage>
        <taxon>Bacteria</taxon>
        <taxon>Pseudomonadati</taxon>
        <taxon>Chlamydiota</taxon>
        <taxon>Chlamydiia</taxon>
        <taxon>Chlamydiales</taxon>
        <taxon>Chlamydiaceae</taxon>
        <taxon>Chlamydia/Chlamydophila group</taxon>
        <taxon>Chlamydia</taxon>
    </lineage>
</organism>
<evidence type="ECO:0000256" key="5">
    <source>
        <dbReference type="ARBA" id="ARBA00023204"/>
    </source>
</evidence>
<dbReference type="PROSITE" id="PS00374">
    <property type="entry name" value="MGMT"/>
    <property type="match status" value="1"/>
</dbReference>
<dbReference type="Pfam" id="PF01035">
    <property type="entry name" value="DNA_binding_1"/>
    <property type="match status" value="1"/>
</dbReference>
<evidence type="ECO:0000313" key="8">
    <source>
        <dbReference type="EMBL" id="AEB41448.1"/>
    </source>
</evidence>
<dbReference type="InterPro" id="IPR036388">
    <property type="entry name" value="WH-like_DNA-bd_sf"/>
</dbReference>
<keyword evidence="9" id="KW-1185">Reference proteome</keyword>
<dbReference type="EMBL" id="CP002608">
    <property type="protein sequence ID" value="AEB41448.1"/>
    <property type="molecule type" value="Genomic_DNA"/>
</dbReference>
<dbReference type="InterPro" id="IPR001497">
    <property type="entry name" value="MethylDNA_cys_MeTrfase_AS"/>
</dbReference>
<reference evidence="8 9" key="1">
    <citation type="journal article" date="2011" name="J. Bacteriol.">
        <title>Genome sequence of the obligate intracellular animal pathogen Chlamydia pecorum E58.</title>
        <authorList>
            <person name="Mojica S."/>
            <person name="Huot Creasy H."/>
            <person name="Daugherty S."/>
            <person name="Read T.D."/>
            <person name="Kim T."/>
            <person name="Kaltenboeck B."/>
            <person name="Bavoil P."/>
            <person name="Myers G.S."/>
        </authorList>
    </citation>
    <scope>NUCLEOTIDE SEQUENCE [LARGE SCALE GENOMIC DNA]</scope>
    <source>
        <strain evidence="8 9">E58</strain>
    </source>
</reference>
<evidence type="ECO:0000256" key="1">
    <source>
        <dbReference type="ARBA" id="ARBA00001286"/>
    </source>
</evidence>
<comment type="catalytic activity">
    <reaction evidence="1">
        <text>a 4-O-methyl-thymidine in DNA + L-cysteinyl-[protein] = a thymidine in DNA + S-methyl-L-cysteinyl-[protein]</text>
        <dbReference type="Rhea" id="RHEA:53428"/>
        <dbReference type="Rhea" id="RHEA-COMP:10131"/>
        <dbReference type="Rhea" id="RHEA-COMP:10132"/>
        <dbReference type="Rhea" id="RHEA-COMP:13555"/>
        <dbReference type="Rhea" id="RHEA-COMP:13556"/>
        <dbReference type="ChEBI" id="CHEBI:29950"/>
        <dbReference type="ChEBI" id="CHEBI:82612"/>
        <dbReference type="ChEBI" id="CHEBI:137386"/>
        <dbReference type="ChEBI" id="CHEBI:137387"/>
        <dbReference type="EC" id="2.1.1.63"/>
    </reaction>
</comment>
<evidence type="ECO:0000259" key="7">
    <source>
        <dbReference type="Pfam" id="PF01035"/>
    </source>
</evidence>
<evidence type="ECO:0000313" key="9">
    <source>
        <dbReference type="Proteomes" id="UP000008305"/>
    </source>
</evidence>
<evidence type="ECO:0000256" key="3">
    <source>
        <dbReference type="ARBA" id="ARBA00022679"/>
    </source>
</evidence>
<sequence length="174" mass="19234">MNDSLLVSKELKDSLAQACSQGVPIAKTPPLQLIVHFHNSYIVKTELTVAPIFSCLCLGAASHKAMEEVLLWCAKYAQKLPPKKPSSYINITTLPEKRREILNALLKIPFGETRTYGEIATQTDSHPRAVGAACKSNPFLLLFPCHRVLGSRQERNYVAGSQIQETLLNFEAQG</sequence>
<dbReference type="RefSeq" id="WP_013712526.1">
    <property type="nucleotide sequence ID" value="NC_015408.1"/>
</dbReference>
<dbReference type="CDD" id="cd06445">
    <property type="entry name" value="ATase"/>
    <property type="match status" value="1"/>
</dbReference>
<dbReference type="PANTHER" id="PTHR10815:SF13">
    <property type="entry name" value="METHYLATED-DNA--PROTEIN-CYSTEINE METHYLTRANSFERASE"/>
    <property type="match status" value="1"/>
</dbReference>
<keyword evidence="4" id="KW-0227">DNA damage</keyword>
<protein>
    <submittedName>
        <fullName evidence="8">DNA methyltransferase</fullName>
    </submittedName>
</protein>
<feature type="domain" description="Methylated-DNA-[protein]-cysteine S-methyltransferase DNA binding" evidence="7">
    <location>
        <begin position="98"/>
        <end position="172"/>
    </location>
</feature>
<dbReference type="KEGG" id="cpm:G5S_0456"/>
<accession>A0AA34WHU9</accession>
<dbReference type="GO" id="GO:0006281">
    <property type="term" value="P:DNA repair"/>
    <property type="evidence" value="ECO:0007669"/>
    <property type="project" value="UniProtKB-KW"/>
</dbReference>
<comment type="catalytic activity">
    <reaction evidence="6">
        <text>a 6-O-methyl-2'-deoxyguanosine in DNA + L-cysteinyl-[protein] = S-methyl-L-cysteinyl-[protein] + a 2'-deoxyguanosine in DNA</text>
        <dbReference type="Rhea" id="RHEA:24000"/>
        <dbReference type="Rhea" id="RHEA-COMP:10131"/>
        <dbReference type="Rhea" id="RHEA-COMP:10132"/>
        <dbReference type="Rhea" id="RHEA-COMP:11367"/>
        <dbReference type="Rhea" id="RHEA-COMP:11368"/>
        <dbReference type="ChEBI" id="CHEBI:29950"/>
        <dbReference type="ChEBI" id="CHEBI:82612"/>
        <dbReference type="ChEBI" id="CHEBI:85445"/>
        <dbReference type="ChEBI" id="CHEBI:85448"/>
        <dbReference type="EC" id="2.1.1.63"/>
    </reaction>
</comment>
<dbReference type="GO" id="GO:0032259">
    <property type="term" value="P:methylation"/>
    <property type="evidence" value="ECO:0007669"/>
    <property type="project" value="UniProtKB-KW"/>
</dbReference>
<dbReference type="NCBIfam" id="TIGR00589">
    <property type="entry name" value="ogt"/>
    <property type="match status" value="1"/>
</dbReference>
<dbReference type="Proteomes" id="UP000008305">
    <property type="component" value="Chromosome"/>
</dbReference>
<dbReference type="Gene3D" id="1.10.10.10">
    <property type="entry name" value="Winged helix-like DNA-binding domain superfamily/Winged helix DNA-binding domain"/>
    <property type="match status" value="1"/>
</dbReference>
<keyword evidence="3" id="KW-0808">Transferase</keyword>
<dbReference type="AlphaFoldDB" id="A0AA34WHU9"/>
<dbReference type="InterPro" id="IPR036217">
    <property type="entry name" value="MethylDNA_cys_MeTrfase_DNAb"/>
</dbReference>